<evidence type="ECO:0000313" key="7">
    <source>
        <dbReference type="Proteomes" id="UP001152795"/>
    </source>
</evidence>
<reference evidence="6" key="1">
    <citation type="submission" date="2020-04" db="EMBL/GenBank/DDBJ databases">
        <authorList>
            <person name="Alioto T."/>
            <person name="Alioto T."/>
            <person name="Gomez Garrido J."/>
        </authorList>
    </citation>
    <scope>NUCLEOTIDE SEQUENCE</scope>
    <source>
        <strain evidence="6">A484AB</strain>
    </source>
</reference>
<dbReference type="PANTHER" id="PTHR24039">
    <property type="entry name" value="FIBRILLIN-RELATED"/>
    <property type="match status" value="1"/>
</dbReference>
<dbReference type="InterPro" id="IPR009030">
    <property type="entry name" value="Growth_fac_rcpt_cys_sf"/>
</dbReference>
<dbReference type="PROSITE" id="PS01186">
    <property type="entry name" value="EGF_2"/>
    <property type="match status" value="2"/>
</dbReference>
<dbReference type="InterPro" id="IPR011042">
    <property type="entry name" value="6-blade_b-propeller_TolB-like"/>
</dbReference>
<dbReference type="InterPro" id="IPR000742">
    <property type="entry name" value="EGF"/>
</dbReference>
<keyword evidence="7" id="KW-1185">Reference proteome</keyword>
<dbReference type="InterPro" id="IPR001881">
    <property type="entry name" value="EGF-like_Ca-bd_dom"/>
</dbReference>
<organism evidence="6 7">
    <name type="scientific">Paramuricea clavata</name>
    <name type="common">Red gorgonian</name>
    <name type="synonym">Violescent sea-whip</name>
    <dbReference type="NCBI Taxonomy" id="317549"/>
    <lineage>
        <taxon>Eukaryota</taxon>
        <taxon>Metazoa</taxon>
        <taxon>Cnidaria</taxon>
        <taxon>Anthozoa</taxon>
        <taxon>Octocorallia</taxon>
        <taxon>Malacalcyonacea</taxon>
        <taxon>Plexauridae</taxon>
        <taxon>Paramuricea</taxon>
    </lineage>
</organism>
<comment type="caution">
    <text evidence="5">Lacks conserved residue(s) required for the propagation of feature annotation.</text>
</comment>
<evidence type="ECO:0000256" key="2">
    <source>
        <dbReference type="ARBA" id="ARBA00022729"/>
    </source>
</evidence>
<dbReference type="Pfam" id="PF12947">
    <property type="entry name" value="EGF_3"/>
    <property type="match status" value="1"/>
</dbReference>
<dbReference type="SUPFAM" id="SSF57184">
    <property type="entry name" value="Growth factor receptor domain"/>
    <property type="match status" value="1"/>
</dbReference>
<keyword evidence="4" id="KW-1015">Disulfide bond</keyword>
<dbReference type="Gene3D" id="2.120.10.30">
    <property type="entry name" value="TolB, C-terminal domain"/>
    <property type="match status" value="1"/>
</dbReference>
<dbReference type="SUPFAM" id="SSF63825">
    <property type="entry name" value="YWTD domain"/>
    <property type="match status" value="1"/>
</dbReference>
<dbReference type="PANTHER" id="PTHR24039:SF58">
    <property type="entry name" value="EGF-LIKE DOMAIN-CONTAINING PROTEIN"/>
    <property type="match status" value="1"/>
</dbReference>
<evidence type="ECO:0000256" key="1">
    <source>
        <dbReference type="ARBA" id="ARBA00022536"/>
    </source>
</evidence>
<keyword evidence="1 5" id="KW-0245">EGF-like domain</keyword>
<dbReference type="EMBL" id="CACRXK020005196">
    <property type="protein sequence ID" value="CAB4005419.1"/>
    <property type="molecule type" value="Genomic_DNA"/>
</dbReference>
<dbReference type="SMART" id="SM00181">
    <property type="entry name" value="EGF"/>
    <property type="match status" value="3"/>
</dbReference>
<keyword evidence="3" id="KW-0677">Repeat</keyword>
<dbReference type="AlphaFoldDB" id="A0A7D9EB09"/>
<accession>A0A7D9EB09</accession>
<keyword evidence="2" id="KW-0732">Signal</keyword>
<comment type="caution">
    <text evidence="6">The sequence shown here is derived from an EMBL/GenBank/DDBJ whole genome shotgun (WGS) entry which is preliminary data.</text>
</comment>
<dbReference type="CDD" id="cd00054">
    <property type="entry name" value="EGF_CA"/>
    <property type="match status" value="3"/>
</dbReference>
<dbReference type="Gene3D" id="2.10.25.10">
    <property type="entry name" value="Laminin"/>
    <property type="match status" value="3"/>
</dbReference>
<evidence type="ECO:0000256" key="5">
    <source>
        <dbReference type="PROSITE-ProRule" id="PRU00076"/>
    </source>
</evidence>
<proteinExistence type="predicted"/>
<gene>
    <name evidence="6" type="ORF">PACLA_8A021242</name>
</gene>
<dbReference type="InterPro" id="IPR000152">
    <property type="entry name" value="EGF-type_Asp/Asn_hydroxyl_site"/>
</dbReference>
<evidence type="ECO:0000313" key="6">
    <source>
        <dbReference type="EMBL" id="CAB4005419.1"/>
    </source>
</evidence>
<evidence type="ECO:0000256" key="4">
    <source>
        <dbReference type="ARBA" id="ARBA00023157"/>
    </source>
</evidence>
<dbReference type="InterPro" id="IPR024731">
    <property type="entry name" value="NELL2-like_EGF"/>
</dbReference>
<dbReference type="FunFam" id="2.10.25.10:FF:000038">
    <property type="entry name" value="Fibrillin 2"/>
    <property type="match status" value="2"/>
</dbReference>
<dbReference type="PROSITE" id="PS50026">
    <property type="entry name" value="EGF_3"/>
    <property type="match status" value="3"/>
</dbReference>
<dbReference type="InterPro" id="IPR018097">
    <property type="entry name" value="EGF_Ca-bd_CS"/>
</dbReference>
<dbReference type="PROSITE" id="PS01187">
    <property type="entry name" value="EGF_CA"/>
    <property type="match status" value="1"/>
</dbReference>
<dbReference type="Proteomes" id="UP001152795">
    <property type="component" value="Unassembled WGS sequence"/>
</dbReference>
<dbReference type="SMART" id="SM00179">
    <property type="entry name" value="EGF_CA"/>
    <property type="match status" value="3"/>
</dbReference>
<dbReference type="InterPro" id="IPR049883">
    <property type="entry name" value="NOTCH1_EGF-like"/>
</dbReference>
<protein>
    <submittedName>
        <fullName evidence="6">DUF4215 domain-containing, partial</fullName>
    </submittedName>
</protein>
<sequence length="397" mass="43249">MSLGTLLTLFIITNWQFFQVEGNVGQEYIFYSNATHISYVSVDGGESTAILSAQSATLGYDEQNYRLWYYDTVGVTLHNANLDGSDLRTLSVLSNFGPFTVDAVNQSIYYLNNDDNSVKSIDYNGNLFPEIAALQSGSDFKDLQIDAYNRSLFLTTDRMNSRNLIRYSLPEDAELTIDDNITGIGTHLAVDTSNKIVYWIHFTDDTDYKIYKTTYDGQTSQIGPEQTGSLTTVDIGEGNGFFYILDSGTSEVRKYNKTTDTVDSTISLSPGAARMIVVADKDSCAVNNTCPANSTCTNIPGTIVCSCNTGFTGNQTFCQDINECTESPCGFNSNCTNIIGSFLCECQTGFEGNVTNCTDINECQTDPCDVNAACTNTNGSYSCNCNAGYEGNGTSCT</sequence>
<dbReference type="OrthoDB" id="5958943at2759"/>
<dbReference type="GO" id="GO:0005509">
    <property type="term" value="F:calcium ion binding"/>
    <property type="evidence" value="ECO:0007669"/>
    <property type="project" value="InterPro"/>
</dbReference>
<dbReference type="PROSITE" id="PS00010">
    <property type="entry name" value="ASX_HYDROXYL"/>
    <property type="match status" value="2"/>
</dbReference>
<evidence type="ECO:0000256" key="3">
    <source>
        <dbReference type="ARBA" id="ARBA00022737"/>
    </source>
</evidence>
<dbReference type="Pfam" id="PF07645">
    <property type="entry name" value="EGF_CA"/>
    <property type="match status" value="1"/>
</dbReference>
<name>A0A7D9EB09_PARCT</name>
<feature type="non-terminal residue" evidence="6">
    <location>
        <position position="397"/>
    </location>
</feature>